<feature type="transmembrane region" description="Helical" evidence="1">
    <location>
        <begin position="87"/>
        <end position="108"/>
    </location>
</feature>
<sequence length="368" mass="41096">MKIASSSLSESFNIYDHLSDSMIPSNNPGASGERVSTSYRRTSQNNSQKRYILGFVLMIISVFLLTVVHSLTKYIPMRSPYIGSYDLVLSIGLCVTPINLIAALVYKVELRPTKYETKGLLLLVARIFIGLLNNLCVIWGITRVPLSKSVFILSLSPICCTLLASLLLKEVISKATIFCLIWGSVGVYILTLSHPDDGEGKLLGYLSLILSIWLNGALFVLTKSLSLFKFHFSIVNAWFGLIYFIQPLALNLFRENTVNISQYDLVDVILLLTHGFFGALTIICIFLAAKFTKASFTYTFLTKPPNFTQRPFTDTQACYIPPILHLETIFAIILDIFLFKYHFTTSDLLGISLLTLSIAVHVHATLPK</sequence>
<feature type="transmembrane region" description="Helical" evidence="1">
    <location>
        <begin position="175"/>
        <end position="191"/>
    </location>
</feature>
<organism evidence="3 4">
    <name type="scientific">Euplotes crassus</name>
    <dbReference type="NCBI Taxonomy" id="5936"/>
    <lineage>
        <taxon>Eukaryota</taxon>
        <taxon>Sar</taxon>
        <taxon>Alveolata</taxon>
        <taxon>Ciliophora</taxon>
        <taxon>Intramacronucleata</taxon>
        <taxon>Spirotrichea</taxon>
        <taxon>Hypotrichia</taxon>
        <taxon>Euplotida</taxon>
        <taxon>Euplotidae</taxon>
        <taxon>Moneuplotes</taxon>
    </lineage>
</organism>
<evidence type="ECO:0000256" key="1">
    <source>
        <dbReference type="SAM" id="Phobius"/>
    </source>
</evidence>
<keyword evidence="1" id="KW-0812">Transmembrane</keyword>
<feature type="domain" description="EamA" evidence="2">
    <location>
        <begin position="53"/>
        <end position="191"/>
    </location>
</feature>
<name>A0AAD1XHV7_EUPCR</name>
<dbReference type="EMBL" id="CAMPGE010014355">
    <property type="protein sequence ID" value="CAI2373031.1"/>
    <property type="molecule type" value="Genomic_DNA"/>
</dbReference>
<feature type="transmembrane region" description="Helical" evidence="1">
    <location>
        <begin position="203"/>
        <end position="222"/>
    </location>
</feature>
<feature type="transmembrane region" description="Helical" evidence="1">
    <location>
        <begin position="148"/>
        <end position="168"/>
    </location>
</feature>
<accession>A0AAD1XHV7</accession>
<feature type="transmembrane region" description="Helical" evidence="1">
    <location>
        <begin position="234"/>
        <end position="253"/>
    </location>
</feature>
<dbReference type="GO" id="GO:0016020">
    <property type="term" value="C:membrane"/>
    <property type="evidence" value="ECO:0007669"/>
    <property type="project" value="InterPro"/>
</dbReference>
<dbReference type="PANTHER" id="PTHR22911">
    <property type="entry name" value="ACYL-MALONYL CONDENSING ENZYME-RELATED"/>
    <property type="match status" value="1"/>
</dbReference>
<feature type="transmembrane region" description="Helical" evidence="1">
    <location>
        <begin position="348"/>
        <end position="366"/>
    </location>
</feature>
<protein>
    <recommendedName>
        <fullName evidence="2">EamA domain-containing protein</fullName>
    </recommendedName>
</protein>
<feature type="transmembrane region" description="Helical" evidence="1">
    <location>
        <begin position="51"/>
        <end position="75"/>
    </location>
</feature>
<proteinExistence type="predicted"/>
<feature type="transmembrane region" description="Helical" evidence="1">
    <location>
        <begin position="265"/>
        <end position="289"/>
    </location>
</feature>
<feature type="transmembrane region" description="Helical" evidence="1">
    <location>
        <begin position="120"/>
        <end position="142"/>
    </location>
</feature>
<evidence type="ECO:0000313" key="4">
    <source>
        <dbReference type="Proteomes" id="UP001295684"/>
    </source>
</evidence>
<evidence type="ECO:0000313" key="3">
    <source>
        <dbReference type="EMBL" id="CAI2373031.1"/>
    </source>
</evidence>
<dbReference type="InterPro" id="IPR000620">
    <property type="entry name" value="EamA_dom"/>
</dbReference>
<dbReference type="AlphaFoldDB" id="A0AAD1XHV7"/>
<dbReference type="SUPFAM" id="SSF103481">
    <property type="entry name" value="Multidrug resistance efflux transporter EmrE"/>
    <property type="match status" value="1"/>
</dbReference>
<comment type="caution">
    <text evidence="3">The sequence shown here is derived from an EMBL/GenBank/DDBJ whole genome shotgun (WGS) entry which is preliminary data.</text>
</comment>
<keyword evidence="4" id="KW-1185">Reference proteome</keyword>
<feature type="transmembrane region" description="Helical" evidence="1">
    <location>
        <begin position="319"/>
        <end position="342"/>
    </location>
</feature>
<dbReference type="InterPro" id="IPR037185">
    <property type="entry name" value="EmrE-like"/>
</dbReference>
<reference evidence="3" key="1">
    <citation type="submission" date="2023-07" db="EMBL/GenBank/DDBJ databases">
        <authorList>
            <consortium name="AG Swart"/>
            <person name="Singh M."/>
            <person name="Singh A."/>
            <person name="Seah K."/>
            <person name="Emmerich C."/>
        </authorList>
    </citation>
    <scope>NUCLEOTIDE SEQUENCE</scope>
    <source>
        <strain evidence="3">DP1</strain>
    </source>
</reference>
<keyword evidence="1" id="KW-1133">Transmembrane helix</keyword>
<keyword evidence="1" id="KW-0472">Membrane</keyword>
<gene>
    <name evidence="3" type="ORF">ECRASSUSDP1_LOCUS14369</name>
</gene>
<evidence type="ECO:0000259" key="2">
    <source>
        <dbReference type="Pfam" id="PF00892"/>
    </source>
</evidence>
<dbReference type="Proteomes" id="UP001295684">
    <property type="component" value="Unassembled WGS sequence"/>
</dbReference>
<dbReference type="Pfam" id="PF00892">
    <property type="entry name" value="EamA"/>
    <property type="match status" value="1"/>
</dbReference>